<evidence type="ECO:0000313" key="3">
    <source>
        <dbReference type="Proteomes" id="UP000197019"/>
    </source>
</evidence>
<dbReference type="AlphaFoldDB" id="A0A1Z4BXW1"/>
<name>A0A1Z4BXW1_9GAMM</name>
<dbReference type="KEGG" id="mpsy:CEK71_08345"/>
<dbReference type="Proteomes" id="UP000237423">
    <property type="component" value="Unassembled WGS sequence"/>
</dbReference>
<evidence type="ECO:0000313" key="2">
    <source>
        <dbReference type="EMBL" id="POZ51836.1"/>
    </source>
</evidence>
<evidence type="ECO:0000313" key="1">
    <source>
        <dbReference type="EMBL" id="ASF46090.1"/>
    </source>
</evidence>
<reference evidence="1 3" key="1">
    <citation type="submission" date="2017-06" db="EMBL/GenBank/DDBJ databases">
        <title>Genome Sequencing of the methanotroph Methylovulum psychrotolerants str. HV10-M2 isolated from a high-altitude environment.</title>
        <authorList>
            <person name="Mateos-Rivera A."/>
        </authorList>
    </citation>
    <scope>NUCLEOTIDE SEQUENCE [LARGE SCALE GENOMIC DNA]</scope>
    <source>
        <strain evidence="1 3">HV10_M2</strain>
    </source>
</reference>
<dbReference type="EMBL" id="PGFZ01000004">
    <property type="protein sequence ID" value="POZ51836.1"/>
    <property type="molecule type" value="Genomic_DNA"/>
</dbReference>
<reference evidence="2 4" key="2">
    <citation type="submission" date="2017-11" db="EMBL/GenBank/DDBJ databases">
        <title>Draft Genome Sequence of Methylobacter psychrotolerans Sph1T, an Obligate Methanotroph from Low-Temperature Environments.</title>
        <authorList>
            <person name="Oshkin I.Y."/>
            <person name="Miroshnikov K."/>
            <person name="Belova S.E."/>
            <person name="Korzhenkov A."/>
            <person name="Toshchakov S.V."/>
            <person name="Dedysh S.N."/>
        </authorList>
    </citation>
    <scope>NUCLEOTIDE SEQUENCE [LARGE SCALE GENOMIC DNA]</scope>
    <source>
        <strain evidence="2 4">Sph1</strain>
    </source>
</reference>
<evidence type="ECO:0000313" key="4">
    <source>
        <dbReference type="Proteomes" id="UP000237423"/>
    </source>
</evidence>
<sequence>MIEITALGLLALAVVAIIFAPSQKSAAAKLAAKLHIPEDSMLRRHFLTHVRHQEPLLADALEKRLAKAR</sequence>
<organism evidence="1 3">
    <name type="scientific">Methylovulum psychrotolerans</name>
    <dbReference type="NCBI Taxonomy" id="1704499"/>
    <lineage>
        <taxon>Bacteria</taxon>
        <taxon>Pseudomonadati</taxon>
        <taxon>Pseudomonadota</taxon>
        <taxon>Gammaproteobacteria</taxon>
        <taxon>Methylococcales</taxon>
        <taxon>Methylococcaceae</taxon>
        <taxon>Methylovulum</taxon>
    </lineage>
</organism>
<accession>A0A1Z4BXW1</accession>
<keyword evidence="3" id="KW-1185">Reference proteome</keyword>
<dbReference type="EMBL" id="CP022129">
    <property type="protein sequence ID" value="ASF46090.1"/>
    <property type="molecule type" value="Genomic_DNA"/>
</dbReference>
<gene>
    <name evidence="2" type="ORF">AADEFJLK_02053</name>
    <name evidence="1" type="ORF">CEK71_08345</name>
</gene>
<protein>
    <submittedName>
        <fullName evidence="1">Uncharacterized protein</fullName>
    </submittedName>
</protein>
<dbReference type="OrthoDB" id="5574439at2"/>
<dbReference type="RefSeq" id="WP_088618964.1">
    <property type="nucleotide sequence ID" value="NZ_CP022129.1"/>
</dbReference>
<proteinExistence type="predicted"/>
<dbReference type="Proteomes" id="UP000197019">
    <property type="component" value="Chromosome"/>
</dbReference>